<dbReference type="EMBL" id="KZ825326">
    <property type="protein sequence ID" value="RAH48077.1"/>
    <property type="molecule type" value="Genomic_DNA"/>
</dbReference>
<proteinExistence type="predicted"/>
<evidence type="ECO:0000313" key="2">
    <source>
        <dbReference type="Proteomes" id="UP000249057"/>
    </source>
</evidence>
<name>A0ACD1GFS3_9EURO</name>
<organism evidence="1 2">
    <name type="scientific">Aspergillus brunneoviolaceus CBS 621.78</name>
    <dbReference type="NCBI Taxonomy" id="1450534"/>
    <lineage>
        <taxon>Eukaryota</taxon>
        <taxon>Fungi</taxon>
        <taxon>Dikarya</taxon>
        <taxon>Ascomycota</taxon>
        <taxon>Pezizomycotina</taxon>
        <taxon>Eurotiomycetes</taxon>
        <taxon>Eurotiomycetidae</taxon>
        <taxon>Eurotiales</taxon>
        <taxon>Aspergillaceae</taxon>
        <taxon>Aspergillus</taxon>
        <taxon>Aspergillus subgen. Circumdati</taxon>
    </lineage>
</organism>
<gene>
    <name evidence="1" type="ORF">BO95DRAFT_429786</name>
</gene>
<reference evidence="1" key="1">
    <citation type="submission" date="2018-02" db="EMBL/GenBank/DDBJ databases">
        <title>The genomes of Aspergillus section Nigri reveals drivers in fungal speciation.</title>
        <authorList>
            <consortium name="DOE Joint Genome Institute"/>
            <person name="Vesth T.C."/>
            <person name="Nybo J."/>
            <person name="Theobald S."/>
            <person name="Brandl J."/>
            <person name="Frisvad J.C."/>
            <person name="Nielsen K.F."/>
            <person name="Lyhne E.K."/>
            <person name="Kogle M.E."/>
            <person name="Kuo A."/>
            <person name="Riley R."/>
            <person name="Clum A."/>
            <person name="Nolan M."/>
            <person name="Lipzen A."/>
            <person name="Salamov A."/>
            <person name="Henrissat B."/>
            <person name="Wiebenga A."/>
            <person name="De vries R.P."/>
            <person name="Grigoriev I.V."/>
            <person name="Mortensen U.H."/>
            <person name="Andersen M.R."/>
            <person name="Baker S.E."/>
        </authorList>
    </citation>
    <scope>NUCLEOTIDE SEQUENCE</scope>
    <source>
        <strain evidence="1">CBS 621.78</strain>
    </source>
</reference>
<sequence length="126" mass="14233">MISSMLRPTDFPRLDTVTTADQIQILSPQSERSPLRLCSNFQRSNLDVVCLLAYLLAYLDLGLVQSKTTVRSTGRFGSVSSIKTWPPFMKSPVSVFRELPPIELGSLQEGIPHQHPETTPYLPYRR</sequence>
<protein>
    <submittedName>
        <fullName evidence="1">Uncharacterized protein</fullName>
    </submittedName>
</protein>
<accession>A0ACD1GFS3</accession>
<keyword evidence="2" id="KW-1185">Reference proteome</keyword>
<dbReference type="Proteomes" id="UP000249057">
    <property type="component" value="Unassembled WGS sequence"/>
</dbReference>
<evidence type="ECO:0000313" key="1">
    <source>
        <dbReference type="EMBL" id="RAH48077.1"/>
    </source>
</evidence>